<dbReference type="GO" id="GO:0005770">
    <property type="term" value="C:late endosome"/>
    <property type="evidence" value="ECO:0007669"/>
    <property type="project" value="TreeGrafter"/>
</dbReference>
<sequence length="1657" mass="182654">MGNIHSGSTFTRTTSAIDSFVTELGPDVIYEKSLGYSRFLKTVKCKHRNGHLVIKIFIKPDPGLSLRIYTRRLKGDKEALGDIPNVYNYQAFAETEKAGYIVRQWVASNLYDRISTRPFLVMIEKKWIAFQLLNALRDARNRGISHGDIKSENILVTSWNWVYLTDFASYKPTYLPLDDPSDFSFYFDTSGRRTCYVAPERFYTEGTNPEISAKKSRIASDSTETFGKRDGVVSESMDVFSAGCVIAELFLEGAPLFTLSQLFKYREGEYNIDAQLAGIEDVSIRNLIRQMIQLDPNGRPTFDTLLHTSRGTVFPEAFYSFLHNYVSTINEIAPSAPYANTPGPATPSGASASTQPRSSVADEVRPSDSDHRLERLWEDYESIEPYLYPESNDESENVMRVNVEYSSTVNAEYKPLQDVIPVEVHIPNRDSKLKTLGGRRSAIEDGPALIILALLTANIRNCRLPSSKVRTLDVFLALSCHLTDEAKLDRMVPYIVELLHDDSALVRSAAMRTLLQVLVLVSVITPSNVAIFPEYIIPNIKHLIQDPEISVRCTYAQCIVQLADAAVRYLEMGQALKVHGAFNLAAEGHDHDNAHYEISYDASMQELQNHIQDHLSALLMDPSSIVKRAVLHNISSLCVFLGMQKTNDVLLSHMITYLNDRDWLLRYAFFESIVDVAACAGGRSLEEYILPLMIQALSDVEESVVARVLAALTSLCELGLFQKMRIWELMSATLPFLYHSNIWIRQGAVAFLTSAAEHLPASDIWCILYPSLRHYLTSDVAEIDAASVLRTLKPPVPRQILDASVQWAMKADKNSFWNRPRRANTKPESARESVISMKKSAAPGSISRARSEQDDGQITKLQQLGLTKEDESKLMAMRDHILRLGNATSSFSSRLNSEPDTGKSLKVIGDIELQKLGVVPVTHFLRNRNEPPTSANRASFASTSTRRSGSARTSALMSPVQRFHRAGSIDQTLTGGAPFEDLRRRLATINGSSASLTPTPLGPSGRSVSSPFASSAASASGASVSAASPNPDRPPSPTESVVSTAASVSLKPLSRLHVGSADGSKAAPAIGSSKMTAQGLFDAHSLLASPELSGRSSPMSMSVTLRQPRARIPSQLPISTYDGQEPGISALLEKLYLDNSKELQQDFGPSVHEGPVRRRNANRHAFTSTRDSTGRKIEAVLVANLFSHSDTVNSIAVSPDHMFFVTASDDKTVKIWDTARLERNVTSKPRHTYNQHHARVKCVCTIEGVHCFASAADDGSLHVVRVQVSQSGPLPKYNKLQVVREYRLGHVGEYITCMMHYNTESASTLIYATTHSAITILDLRTLRVHQTMENPRQYGPITAMCVDKKRAWVVVGTSTGVLTLWDKRFGILLKSWQAGQVSGGRTGRIHQCVVHPTKGRGKWIIVAVEASRKGGSRTTATIMEVWDIEKTVLVESFIVRIGPPLDSPETQPTPTATADLTPARAIAALVRARQGTTEAERRSSLRSPFNDEMVPPPAPDVRAMVVGVDFGGFSTSHRSEFGEFVMEGGASSRSGSKGFVITGSEDRKLRLWDIGRSERTTILNGLDSDHDKPSYSMVNASENDPVSSYVETWPATPSGGSRPSQRISLISQHQQNLLKSHQDVITALACIDAPFRGGIVSGDRAGVVKVWRVDFAE</sequence>
<dbReference type="SUPFAM" id="SSF56112">
    <property type="entry name" value="Protein kinase-like (PK-like)"/>
    <property type="match status" value="1"/>
</dbReference>
<dbReference type="Gene3D" id="1.10.510.10">
    <property type="entry name" value="Transferase(Phosphotransferase) domain 1"/>
    <property type="match status" value="1"/>
</dbReference>
<feature type="domain" description="Protein kinase" evidence="12">
    <location>
        <begin position="28"/>
        <end position="322"/>
    </location>
</feature>
<feature type="compositionally biased region" description="Low complexity" evidence="11">
    <location>
        <begin position="933"/>
        <end position="955"/>
    </location>
</feature>
<feature type="region of interest" description="Disordered" evidence="11">
    <location>
        <begin position="1472"/>
        <end position="1496"/>
    </location>
</feature>
<dbReference type="PROSITE" id="PS00108">
    <property type="entry name" value="PROTEIN_KINASE_ST"/>
    <property type="match status" value="1"/>
</dbReference>
<dbReference type="InterPro" id="IPR015943">
    <property type="entry name" value="WD40/YVTN_repeat-like_dom_sf"/>
</dbReference>
<dbReference type="InterPro" id="IPR008271">
    <property type="entry name" value="Ser/Thr_kinase_AS"/>
</dbReference>
<organism evidence="13 14">
    <name type="scientific">Coprinellus micaceus</name>
    <name type="common">Glistening ink-cap mushroom</name>
    <name type="synonym">Coprinus micaceus</name>
    <dbReference type="NCBI Taxonomy" id="71717"/>
    <lineage>
        <taxon>Eukaryota</taxon>
        <taxon>Fungi</taxon>
        <taxon>Dikarya</taxon>
        <taxon>Basidiomycota</taxon>
        <taxon>Agaricomycotina</taxon>
        <taxon>Agaricomycetes</taxon>
        <taxon>Agaricomycetidae</taxon>
        <taxon>Agaricales</taxon>
        <taxon>Agaricineae</taxon>
        <taxon>Psathyrellaceae</taxon>
        <taxon>Coprinellus</taxon>
    </lineage>
</organism>
<dbReference type="GO" id="GO:0034272">
    <property type="term" value="C:phosphatidylinositol 3-kinase complex, class III, type II"/>
    <property type="evidence" value="ECO:0007669"/>
    <property type="project" value="TreeGrafter"/>
</dbReference>
<dbReference type="InterPro" id="IPR001680">
    <property type="entry name" value="WD40_rpt"/>
</dbReference>
<dbReference type="STRING" id="71717.A0A4Y7T017"/>
<evidence type="ECO:0000256" key="11">
    <source>
        <dbReference type="SAM" id="MobiDB-lite"/>
    </source>
</evidence>
<dbReference type="GO" id="GO:0006623">
    <property type="term" value="P:protein targeting to vacuole"/>
    <property type="evidence" value="ECO:0007669"/>
    <property type="project" value="TreeGrafter"/>
</dbReference>
<dbReference type="PROSITE" id="PS50082">
    <property type="entry name" value="WD_REPEATS_2"/>
    <property type="match status" value="2"/>
</dbReference>
<dbReference type="InterPro" id="IPR055231">
    <property type="entry name" value="2AA_helical"/>
</dbReference>
<feature type="compositionally biased region" description="Low complexity" evidence="11">
    <location>
        <begin position="1003"/>
        <end position="1028"/>
    </location>
</feature>
<dbReference type="Pfam" id="PF00069">
    <property type="entry name" value="Pkinase"/>
    <property type="match status" value="1"/>
</dbReference>
<evidence type="ECO:0000256" key="5">
    <source>
        <dbReference type="ARBA" id="ARBA00022737"/>
    </source>
</evidence>
<feature type="region of interest" description="Disordered" evidence="11">
    <location>
        <begin position="990"/>
        <end position="1044"/>
    </location>
</feature>
<dbReference type="GO" id="GO:0016236">
    <property type="term" value="P:macroautophagy"/>
    <property type="evidence" value="ECO:0007669"/>
    <property type="project" value="InterPro"/>
</dbReference>
<dbReference type="GO" id="GO:0045324">
    <property type="term" value="P:late endosome to vacuole transport"/>
    <property type="evidence" value="ECO:0007669"/>
    <property type="project" value="InterPro"/>
</dbReference>
<reference evidence="13 14" key="1">
    <citation type="journal article" date="2019" name="Nat. Ecol. Evol.">
        <title>Megaphylogeny resolves global patterns of mushroom evolution.</title>
        <authorList>
            <person name="Varga T."/>
            <person name="Krizsan K."/>
            <person name="Foldi C."/>
            <person name="Dima B."/>
            <person name="Sanchez-Garcia M."/>
            <person name="Sanchez-Ramirez S."/>
            <person name="Szollosi G.J."/>
            <person name="Szarkandi J.G."/>
            <person name="Papp V."/>
            <person name="Albert L."/>
            <person name="Andreopoulos W."/>
            <person name="Angelini C."/>
            <person name="Antonin V."/>
            <person name="Barry K.W."/>
            <person name="Bougher N.L."/>
            <person name="Buchanan P."/>
            <person name="Buyck B."/>
            <person name="Bense V."/>
            <person name="Catcheside P."/>
            <person name="Chovatia M."/>
            <person name="Cooper J."/>
            <person name="Damon W."/>
            <person name="Desjardin D."/>
            <person name="Finy P."/>
            <person name="Geml J."/>
            <person name="Haridas S."/>
            <person name="Hughes K."/>
            <person name="Justo A."/>
            <person name="Karasinski D."/>
            <person name="Kautmanova I."/>
            <person name="Kiss B."/>
            <person name="Kocsube S."/>
            <person name="Kotiranta H."/>
            <person name="LaButti K.M."/>
            <person name="Lechner B.E."/>
            <person name="Liimatainen K."/>
            <person name="Lipzen A."/>
            <person name="Lukacs Z."/>
            <person name="Mihaltcheva S."/>
            <person name="Morgado L.N."/>
            <person name="Niskanen T."/>
            <person name="Noordeloos M.E."/>
            <person name="Ohm R.A."/>
            <person name="Ortiz-Santana B."/>
            <person name="Ovrebo C."/>
            <person name="Racz N."/>
            <person name="Riley R."/>
            <person name="Savchenko A."/>
            <person name="Shiryaev A."/>
            <person name="Soop K."/>
            <person name="Spirin V."/>
            <person name="Szebenyi C."/>
            <person name="Tomsovsky M."/>
            <person name="Tulloss R.E."/>
            <person name="Uehling J."/>
            <person name="Grigoriev I.V."/>
            <person name="Vagvolgyi C."/>
            <person name="Papp T."/>
            <person name="Martin F.M."/>
            <person name="Miettinen O."/>
            <person name="Hibbett D.S."/>
            <person name="Nagy L.G."/>
        </authorList>
    </citation>
    <scope>NUCLEOTIDE SEQUENCE [LARGE SCALE GENOMIC DNA]</scope>
    <source>
        <strain evidence="13 14">FP101781</strain>
    </source>
</reference>
<feature type="repeat" description="HEAT" evidence="9">
    <location>
        <begin position="491"/>
        <end position="522"/>
    </location>
</feature>
<keyword evidence="4" id="KW-0808">Transferase</keyword>
<dbReference type="EC" id="2.7.11.1" evidence="1"/>
<feature type="repeat" description="WD" evidence="10">
    <location>
        <begin position="1539"/>
        <end position="1562"/>
    </location>
</feature>
<evidence type="ECO:0000256" key="3">
    <source>
        <dbReference type="ARBA" id="ARBA00022574"/>
    </source>
</evidence>
<dbReference type="EMBL" id="QPFP01000045">
    <property type="protein sequence ID" value="TEB26839.1"/>
    <property type="molecule type" value="Genomic_DNA"/>
</dbReference>
<protein>
    <recommendedName>
        <fullName evidence="1">non-specific serine/threonine protein kinase</fullName>
        <ecNumber evidence="1">2.7.11.1</ecNumber>
    </recommendedName>
</protein>
<evidence type="ECO:0000313" key="13">
    <source>
        <dbReference type="EMBL" id="TEB26839.1"/>
    </source>
</evidence>
<dbReference type="SUPFAM" id="SSF48371">
    <property type="entry name" value="ARM repeat"/>
    <property type="match status" value="1"/>
</dbReference>
<dbReference type="InterPro" id="IPR021133">
    <property type="entry name" value="HEAT_type_2"/>
</dbReference>
<feature type="region of interest" description="Disordered" evidence="11">
    <location>
        <begin position="927"/>
        <end position="976"/>
    </location>
</feature>
<dbReference type="Gene3D" id="1.25.10.10">
    <property type="entry name" value="Leucine-rich Repeat Variant"/>
    <property type="match status" value="1"/>
</dbReference>
<evidence type="ECO:0000256" key="4">
    <source>
        <dbReference type="ARBA" id="ARBA00022679"/>
    </source>
</evidence>
<dbReference type="Pfam" id="PF00400">
    <property type="entry name" value="WD40"/>
    <property type="match status" value="1"/>
</dbReference>
<keyword evidence="5" id="KW-0677">Repeat</keyword>
<keyword evidence="3 10" id="KW-0853">WD repeat</keyword>
<evidence type="ECO:0000256" key="1">
    <source>
        <dbReference type="ARBA" id="ARBA00012513"/>
    </source>
</evidence>
<feature type="repeat" description="WD" evidence="10">
    <location>
        <begin position="1185"/>
        <end position="1226"/>
    </location>
</feature>
<evidence type="ECO:0000313" key="14">
    <source>
        <dbReference type="Proteomes" id="UP000298030"/>
    </source>
</evidence>
<evidence type="ECO:0000256" key="10">
    <source>
        <dbReference type="PROSITE-ProRule" id="PRU00221"/>
    </source>
</evidence>
<dbReference type="GO" id="GO:0034271">
    <property type="term" value="C:phosphatidylinositol 3-kinase complex, class III, type I"/>
    <property type="evidence" value="ECO:0007669"/>
    <property type="project" value="TreeGrafter"/>
</dbReference>
<feature type="compositionally biased region" description="Polar residues" evidence="11">
    <location>
        <begin position="348"/>
        <end position="358"/>
    </location>
</feature>
<dbReference type="InterPro" id="IPR036322">
    <property type="entry name" value="WD40_repeat_dom_sf"/>
</dbReference>
<evidence type="ECO:0000256" key="8">
    <source>
        <dbReference type="ARBA" id="ARBA00022840"/>
    </source>
</evidence>
<feature type="region of interest" description="Disordered" evidence="11">
    <location>
        <begin position="1147"/>
        <end position="1170"/>
    </location>
</feature>
<dbReference type="PROSITE" id="PS50294">
    <property type="entry name" value="WD_REPEATS_REGION"/>
    <property type="match status" value="1"/>
</dbReference>
<dbReference type="InterPro" id="IPR011009">
    <property type="entry name" value="Kinase-like_dom_sf"/>
</dbReference>
<evidence type="ECO:0000256" key="7">
    <source>
        <dbReference type="ARBA" id="ARBA00022777"/>
    </source>
</evidence>
<dbReference type="Gene3D" id="2.130.10.10">
    <property type="entry name" value="YVTN repeat-like/Quinoprotein amine dehydrogenase"/>
    <property type="match status" value="2"/>
</dbReference>
<keyword evidence="8" id="KW-0067">ATP-binding</keyword>
<dbReference type="InterPro" id="IPR045162">
    <property type="entry name" value="Vps15-like"/>
</dbReference>
<comment type="caution">
    <text evidence="13">The sequence shown here is derived from an EMBL/GenBank/DDBJ whole genome shotgun (WGS) entry which is preliminary data.</text>
</comment>
<feature type="region of interest" description="Disordered" evidence="11">
    <location>
        <begin position="818"/>
        <end position="856"/>
    </location>
</feature>
<dbReference type="PANTHER" id="PTHR17583">
    <property type="entry name" value="PHOSPHOINOSITIDE 3-KINASE REGULATORY SUBUNIT 4"/>
    <property type="match status" value="1"/>
</dbReference>
<dbReference type="PROSITE" id="PS50011">
    <property type="entry name" value="PROTEIN_KINASE_DOM"/>
    <property type="match status" value="1"/>
</dbReference>
<keyword evidence="6" id="KW-0547">Nucleotide-binding</keyword>
<feature type="region of interest" description="Disordered" evidence="11">
    <location>
        <begin position="338"/>
        <end position="368"/>
    </location>
</feature>
<keyword evidence="7 13" id="KW-0418">Kinase</keyword>
<dbReference type="InterPro" id="IPR011989">
    <property type="entry name" value="ARM-like"/>
</dbReference>
<keyword evidence="2" id="KW-0723">Serine/threonine-protein kinase</keyword>
<dbReference type="PANTHER" id="PTHR17583:SF0">
    <property type="entry name" value="PHOSPHOINOSITIDE 3-KINASE REGULATORY SUBUNIT 4"/>
    <property type="match status" value="1"/>
</dbReference>
<dbReference type="GO" id="GO:0005524">
    <property type="term" value="F:ATP binding"/>
    <property type="evidence" value="ECO:0007669"/>
    <property type="project" value="UniProtKB-KW"/>
</dbReference>
<dbReference type="SMART" id="SM00320">
    <property type="entry name" value="WD40"/>
    <property type="match status" value="5"/>
</dbReference>
<dbReference type="CDD" id="cd13980">
    <property type="entry name" value="STKc_Vps15"/>
    <property type="match status" value="1"/>
</dbReference>
<dbReference type="SMART" id="SM00220">
    <property type="entry name" value="S_TKc"/>
    <property type="match status" value="1"/>
</dbReference>
<dbReference type="Proteomes" id="UP000298030">
    <property type="component" value="Unassembled WGS sequence"/>
</dbReference>
<dbReference type="SUPFAM" id="SSF50978">
    <property type="entry name" value="WD40 repeat-like"/>
    <property type="match status" value="1"/>
</dbReference>
<name>A0A4Y7T017_COPMI</name>
<dbReference type="OrthoDB" id="242910at2759"/>
<evidence type="ECO:0000256" key="6">
    <source>
        <dbReference type="ARBA" id="ARBA00022741"/>
    </source>
</evidence>
<dbReference type="PROSITE" id="PS50077">
    <property type="entry name" value="HEAT_REPEAT"/>
    <property type="match status" value="1"/>
</dbReference>
<proteinExistence type="predicted"/>
<dbReference type="FunFam" id="1.10.510.10:FF:000497">
    <property type="entry name" value="Phosphoinositide 3-kinase regulatory subunit"/>
    <property type="match status" value="1"/>
</dbReference>
<dbReference type="InterPro" id="IPR000719">
    <property type="entry name" value="Prot_kinase_dom"/>
</dbReference>
<evidence type="ECO:0000256" key="9">
    <source>
        <dbReference type="PROSITE-ProRule" id="PRU00103"/>
    </source>
</evidence>
<dbReference type="Pfam" id="PF22956">
    <property type="entry name" value="VPS15-like_hel"/>
    <property type="match status" value="1"/>
</dbReference>
<dbReference type="GO" id="GO:0071561">
    <property type="term" value="C:nucleus-vacuole junction"/>
    <property type="evidence" value="ECO:0007669"/>
    <property type="project" value="TreeGrafter"/>
</dbReference>
<evidence type="ECO:0000256" key="2">
    <source>
        <dbReference type="ARBA" id="ARBA00022527"/>
    </source>
</evidence>
<dbReference type="GO" id="GO:0004674">
    <property type="term" value="F:protein serine/threonine kinase activity"/>
    <property type="evidence" value="ECO:0007669"/>
    <property type="project" value="UniProtKB-KW"/>
</dbReference>
<keyword evidence="14" id="KW-1185">Reference proteome</keyword>
<dbReference type="InterPro" id="IPR016024">
    <property type="entry name" value="ARM-type_fold"/>
</dbReference>
<accession>A0A4Y7T017</accession>
<gene>
    <name evidence="13" type="ORF">FA13DRAFT_1816656</name>
</gene>
<evidence type="ECO:0000259" key="12">
    <source>
        <dbReference type="PROSITE" id="PS50011"/>
    </source>
</evidence>